<dbReference type="KEGG" id="slau:SLA_7120"/>
<accession>A0A160P956</accession>
<dbReference type="Pfam" id="PF03771">
    <property type="entry name" value="SPDY"/>
    <property type="match status" value="1"/>
</dbReference>
<dbReference type="Proteomes" id="UP000217676">
    <property type="component" value="Chromosome"/>
</dbReference>
<evidence type="ECO:0000259" key="2">
    <source>
        <dbReference type="Pfam" id="PF03771"/>
    </source>
</evidence>
<evidence type="ECO:0000313" key="4">
    <source>
        <dbReference type="Proteomes" id="UP000217676"/>
    </source>
</evidence>
<proteinExistence type="predicted"/>
<sequence>MQGLLRSGSRWGEYRNWDGKKTLAALGDPTARVEFDHEARHRTDIAWTIAQYDGHVGERLWAATLTPHTPVALIDAALQELTAPPFGGPANPTENLRRAGWHTENHLDHSTWTSPDRTITLARSPDTTDRWTLYGGDSPDQAVWAIRLSASVSDKVLARLAGTTVGLLPPTPAPAPRPTPLPPLPATTPRPRTR</sequence>
<protein>
    <recommendedName>
        <fullName evidence="2">DUF317 domain-containing protein</fullName>
    </recommendedName>
</protein>
<organism evidence="3 4">
    <name type="scientific">Streptomyces laurentii</name>
    <dbReference type="NCBI Taxonomy" id="39478"/>
    <lineage>
        <taxon>Bacteria</taxon>
        <taxon>Bacillati</taxon>
        <taxon>Actinomycetota</taxon>
        <taxon>Actinomycetes</taxon>
        <taxon>Kitasatosporales</taxon>
        <taxon>Streptomycetaceae</taxon>
        <taxon>Streptomyces</taxon>
    </lineage>
</organism>
<dbReference type="AlphaFoldDB" id="A0A160P956"/>
<evidence type="ECO:0000256" key="1">
    <source>
        <dbReference type="SAM" id="MobiDB-lite"/>
    </source>
</evidence>
<feature type="region of interest" description="Disordered" evidence="1">
    <location>
        <begin position="166"/>
        <end position="194"/>
    </location>
</feature>
<gene>
    <name evidence="3" type="ORF">SLA_7120</name>
</gene>
<reference evidence="3 4" key="1">
    <citation type="journal article" date="2016" name="Genome Announc.">
        <title>Complete Genome Sequence of Thiostrepton-Producing Streptomyces laurentii ATCC 31255.</title>
        <authorList>
            <person name="Doi K."/>
            <person name="Fujino Y."/>
            <person name="Nagayoshi Y."/>
            <person name="Ohshima T."/>
            <person name="Ogata S."/>
        </authorList>
    </citation>
    <scope>NUCLEOTIDE SEQUENCE [LARGE SCALE GENOMIC DNA]</scope>
    <source>
        <strain evidence="3 4">ATCC 31255</strain>
    </source>
</reference>
<feature type="domain" description="DUF317" evidence="2">
    <location>
        <begin position="29"/>
        <end position="84"/>
    </location>
</feature>
<evidence type="ECO:0000313" key="3">
    <source>
        <dbReference type="EMBL" id="BAU87986.1"/>
    </source>
</evidence>
<dbReference type="EMBL" id="AP017424">
    <property type="protein sequence ID" value="BAU87986.1"/>
    <property type="molecule type" value="Genomic_DNA"/>
</dbReference>
<dbReference type="InterPro" id="IPR005523">
    <property type="entry name" value="DUF317_SPDY"/>
</dbReference>
<feature type="compositionally biased region" description="Pro residues" evidence="1">
    <location>
        <begin position="169"/>
        <end position="188"/>
    </location>
</feature>
<keyword evidence="4" id="KW-1185">Reference proteome</keyword>
<name>A0A160P956_STRLU</name>